<proteinExistence type="predicted"/>
<dbReference type="GeneID" id="26626098"/>
<evidence type="ECO:0000313" key="1">
    <source>
        <dbReference type="EMBL" id="ALA07279.1"/>
    </source>
</evidence>
<protein>
    <submittedName>
        <fullName evidence="1">Uncharacterized protein</fullName>
    </submittedName>
</protein>
<reference evidence="1 2" key="1">
    <citation type="journal article" date="2015" name="Genome Announc.">
        <title>Genome Sequences of Five Additional Brevibacillus laterosporus Bacteriophages.</title>
        <authorList>
            <person name="Merrill B.D."/>
            <person name="Berg J.A."/>
            <person name="Graves K.A."/>
            <person name="Ward A.T."/>
            <person name="Hilton J.A."/>
            <person name="Wake B.N."/>
            <person name="Grose J.H."/>
            <person name="Breakwell D.P."/>
            <person name="Burnett S.H."/>
        </authorList>
    </citation>
    <scope>NUCLEOTIDE SEQUENCE [LARGE SCALE GENOMIC DNA]</scope>
</reference>
<sequence>MKANSWTVFFMLKPYTTLHTTVLTSSVNIDENIIIKLAKEKIEEEIGLDVFELAEKLGKNENFGTGWIAVEDNQEATEKEIEAIGTIHLS</sequence>
<gene>
    <name evidence="1" type="ORF">JENST_150</name>
</gene>
<accession>A0A0K2CP11</accession>
<keyword evidence="2" id="KW-1185">Reference proteome</keyword>
<dbReference type="RefSeq" id="YP_009199211.1">
    <property type="nucleotide sequence ID" value="NC_028805.1"/>
</dbReference>
<name>A0A0K2CP11_9CAUD</name>
<dbReference type="Proteomes" id="UP000208104">
    <property type="component" value="Segment"/>
</dbReference>
<dbReference type="EMBL" id="KT151955">
    <property type="protein sequence ID" value="ALA07279.1"/>
    <property type="molecule type" value="Genomic_DNA"/>
</dbReference>
<evidence type="ECO:0000313" key="2">
    <source>
        <dbReference type="Proteomes" id="UP000208104"/>
    </source>
</evidence>
<dbReference type="KEGG" id="vg:26626098"/>
<organism evidence="1 2">
    <name type="scientific">Brevibacillus phage Jenst</name>
    <dbReference type="NCBI Taxonomy" id="1691954"/>
    <lineage>
        <taxon>Viruses</taxon>
        <taxon>Duplodnaviria</taxon>
        <taxon>Heunggongvirae</taxon>
        <taxon>Uroviricota</taxon>
        <taxon>Caudoviricetes</taxon>
        <taxon>Jenstvirus</taxon>
        <taxon>Jenstvirus jenst</taxon>
    </lineage>
</organism>